<organism evidence="1 2">
    <name type="scientific">Blautia obeum</name>
    <dbReference type="NCBI Taxonomy" id="40520"/>
    <lineage>
        <taxon>Bacteria</taxon>
        <taxon>Bacillati</taxon>
        <taxon>Bacillota</taxon>
        <taxon>Clostridia</taxon>
        <taxon>Lachnospirales</taxon>
        <taxon>Lachnospiraceae</taxon>
        <taxon>Blautia</taxon>
    </lineage>
</organism>
<protein>
    <submittedName>
        <fullName evidence="1">Uncharacterized protein</fullName>
    </submittedName>
</protein>
<dbReference type="AlphaFoldDB" id="A0A414SKI1"/>
<sequence>MKRQIRRGVYETNSSSTHSLVMCSGEEYNKWRSGKLLFWVGKNKFGTKEDIIEELKELTRWDNSLKYPDVNWDDDSVVADIFDSEKIQTSDEFFDDEYLETFEKEYTTPDGEKVISFGKYGYDG</sequence>
<reference evidence="1 2" key="1">
    <citation type="submission" date="2018-08" db="EMBL/GenBank/DDBJ databases">
        <title>A genome reference for cultivated species of the human gut microbiota.</title>
        <authorList>
            <person name="Zou Y."/>
            <person name="Xue W."/>
            <person name="Luo G."/>
        </authorList>
    </citation>
    <scope>NUCLEOTIDE SEQUENCE [LARGE SCALE GENOMIC DNA]</scope>
    <source>
        <strain evidence="1 2">AM22-9LB</strain>
    </source>
</reference>
<comment type="caution">
    <text evidence="1">The sequence shown here is derived from an EMBL/GenBank/DDBJ whole genome shotgun (WGS) entry which is preliminary data.</text>
</comment>
<dbReference type="Proteomes" id="UP000284220">
    <property type="component" value="Unassembled WGS sequence"/>
</dbReference>
<dbReference type="RefSeq" id="WP_118197401.1">
    <property type="nucleotide sequence ID" value="NZ_QRHZ01000001.1"/>
</dbReference>
<name>A0A414SKI1_9FIRM</name>
<accession>A0A414SKI1</accession>
<dbReference type="EMBL" id="QRHZ01000001">
    <property type="protein sequence ID" value="RHG20079.1"/>
    <property type="molecule type" value="Genomic_DNA"/>
</dbReference>
<gene>
    <name evidence="1" type="ORF">DW272_02410</name>
</gene>
<evidence type="ECO:0000313" key="2">
    <source>
        <dbReference type="Proteomes" id="UP000284220"/>
    </source>
</evidence>
<proteinExistence type="predicted"/>
<evidence type="ECO:0000313" key="1">
    <source>
        <dbReference type="EMBL" id="RHG20079.1"/>
    </source>
</evidence>